<dbReference type="EMBL" id="AQQX01000003">
    <property type="protein sequence ID" value="KGM48705.1"/>
    <property type="molecule type" value="Genomic_DNA"/>
</dbReference>
<comment type="caution">
    <text evidence="2">The sequence shown here is derived from an EMBL/GenBank/DDBJ whole genome shotgun (WGS) entry which is preliminary data.</text>
</comment>
<sequence>MKHFLTSLTLTALLPAAAMACEEISSNYKLCLEGTPWETAEIMPNAEGATFIVRPFVMDYIEPYAGRSDGPLAGDLDQLNDFFDFPADTLVLRESLTGEDGRQAELQIDEFGTFDDRVSALMLVDIEGVRIQMLVNADAGTPVEDMRRMSVALFEAADLICPGGCY</sequence>
<dbReference type="RefSeq" id="WP_043747481.1">
    <property type="nucleotide sequence ID" value="NZ_CP051248.1"/>
</dbReference>
<name>A0A0A0EEH1_9RHOB</name>
<dbReference type="AlphaFoldDB" id="A0A0A0EEH1"/>
<dbReference type="STRING" id="1461694.ATO9_08255"/>
<organism evidence="2 3">
    <name type="scientific">Pseudooceanicola atlanticus</name>
    <dbReference type="NCBI Taxonomy" id="1461694"/>
    <lineage>
        <taxon>Bacteria</taxon>
        <taxon>Pseudomonadati</taxon>
        <taxon>Pseudomonadota</taxon>
        <taxon>Alphaproteobacteria</taxon>
        <taxon>Rhodobacterales</taxon>
        <taxon>Paracoccaceae</taxon>
        <taxon>Pseudooceanicola</taxon>
    </lineage>
</organism>
<protein>
    <recommendedName>
        <fullName evidence="4">DUF1795 domain-containing protein</fullName>
    </recommendedName>
</protein>
<evidence type="ECO:0008006" key="4">
    <source>
        <dbReference type="Google" id="ProtNLM"/>
    </source>
</evidence>
<accession>A0A0A0EEH1</accession>
<dbReference type="PROSITE" id="PS51257">
    <property type="entry name" value="PROKAR_LIPOPROTEIN"/>
    <property type="match status" value="1"/>
</dbReference>
<feature type="chain" id="PRO_5001969020" description="DUF1795 domain-containing protein" evidence="1">
    <location>
        <begin position="21"/>
        <end position="166"/>
    </location>
</feature>
<dbReference type="Proteomes" id="UP000030004">
    <property type="component" value="Unassembled WGS sequence"/>
</dbReference>
<evidence type="ECO:0000313" key="3">
    <source>
        <dbReference type="Proteomes" id="UP000030004"/>
    </source>
</evidence>
<evidence type="ECO:0000256" key="1">
    <source>
        <dbReference type="SAM" id="SignalP"/>
    </source>
</evidence>
<keyword evidence="1" id="KW-0732">Signal</keyword>
<evidence type="ECO:0000313" key="2">
    <source>
        <dbReference type="EMBL" id="KGM48705.1"/>
    </source>
</evidence>
<proteinExistence type="predicted"/>
<gene>
    <name evidence="2" type="ORF">ATO9_08255</name>
</gene>
<reference evidence="2 3" key="1">
    <citation type="journal article" date="2015" name="Antonie Van Leeuwenhoek">
        <title>Pseudooceanicola atlanticus gen. nov. sp. nov., isolated from surface seawater of the Atlantic Ocean and reclassification of Oceanicola batsensis, Oceanicola marinus, Oceanicola nitratireducens, Oceanicola nanhaiensis, Oceanicola antarcticus and Oceanicola flagellatus, as Pseudooceanicola batsensis comb. nov., Pseudooceanicola marinus comb. nov., Pseudooceanicola nitratireducens comb. nov., Pseudooceanicola nanhaiensis comb. nov., Pseudooceanicola antarcticus comb. nov., and Pseudooceanicola flagellatus comb. nov.</title>
        <authorList>
            <person name="Lai Q."/>
            <person name="Li G."/>
            <person name="Liu X."/>
            <person name="Du Y."/>
            <person name="Sun F."/>
            <person name="Shao Z."/>
        </authorList>
    </citation>
    <scope>NUCLEOTIDE SEQUENCE [LARGE SCALE GENOMIC DNA]</scope>
    <source>
        <strain evidence="2 3">22II-s11g</strain>
    </source>
</reference>
<feature type="signal peptide" evidence="1">
    <location>
        <begin position="1"/>
        <end position="20"/>
    </location>
</feature>
<keyword evidence="3" id="KW-1185">Reference proteome</keyword>